<keyword evidence="3" id="KW-1185">Reference proteome</keyword>
<dbReference type="AlphaFoldDB" id="A0A6M4GUU2"/>
<sequence>MDLGRFARHFAMTPWRARRAFPDKTLDAIQHEVTEQEKRHSGQVRFVVEAELTTGQLWAALTARSRAIEVFSMLQVWNTESNSGVLVYVLLADHRVEVVADRGIQRKVPAADWSAIVAMMETHFRAGRFEEGAVAGVRAVSEVLATHFPPDGMSANELPDRPVML</sequence>
<proteinExistence type="predicted"/>
<dbReference type="Proteomes" id="UP000501534">
    <property type="component" value="Chromosome"/>
</dbReference>
<gene>
    <name evidence="2" type="ORF">DSM104443_01976</name>
</gene>
<accession>A0A6M4GUU2</accession>
<organism evidence="2 3">
    <name type="scientific">Usitatibacter rugosus</name>
    <dbReference type="NCBI Taxonomy" id="2732067"/>
    <lineage>
        <taxon>Bacteria</taxon>
        <taxon>Pseudomonadati</taxon>
        <taxon>Pseudomonadota</taxon>
        <taxon>Betaproteobacteria</taxon>
        <taxon>Nitrosomonadales</taxon>
        <taxon>Usitatibacteraceae</taxon>
        <taxon>Usitatibacter</taxon>
    </lineage>
</organism>
<dbReference type="PANTHER" id="PTHR30373">
    <property type="entry name" value="UPF0603 PROTEIN YGCG"/>
    <property type="match status" value="1"/>
</dbReference>
<name>A0A6M4GUU2_9PROT</name>
<dbReference type="PANTHER" id="PTHR30373:SF8">
    <property type="entry name" value="BLL7265 PROTEIN"/>
    <property type="match status" value="1"/>
</dbReference>
<feature type="domain" description="TPM" evidence="1">
    <location>
        <begin position="22"/>
        <end position="142"/>
    </location>
</feature>
<protein>
    <recommendedName>
        <fullName evidence="1">TPM domain-containing protein</fullName>
    </recommendedName>
</protein>
<reference evidence="2 3" key="1">
    <citation type="submission" date="2020-04" db="EMBL/GenBank/DDBJ databases">
        <title>Usitatibacter rugosus gen. nov., sp. nov. and Usitatibacter palustris sp. nov., novel members of Usitatibacteraceae fam. nov. within the order Nitrosomonadales isolated from soil.</title>
        <authorList>
            <person name="Huber K.J."/>
            <person name="Neumann-Schaal M."/>
            <person name="Geppert A."/>
            <person name="Luckner M."/>
            <person name="Wanner G."/>
            <person name="Overmann J."/>
        </authorList>
    </citation>
    <scope>NUCLEOTIDE SEQUENCE [LARGE SCALE GENOMIC DNA]</scope>
    <source>
        <strain evidence="2 3">0125_3</strain>
    </source>
</reference>
<dbReference type="KEGG" id="uru:DSM104443_01976"/>
<dbReference type="Pfam" id="PF04536">
    <property type="entry name" value="TPM_phosphatase"/>
    <property type="match status" value="1"/>
</dbReference>
<dbReference type="InterPro" id="IPR007621">
    <property type="entry name" value="TPM_dom"/>
</dbReference>
<dbReference type="EMBL" id="CP053069">
    <property type="protein sequence ID" value="QJR10906.1"/>
    <property type="molecule type" value="Genomic_DNA"/>
</dbReference>
<evidence type="ECO:0000313" key="3">
    <source>
        <dbReference type="Proteomes" id="UP000501534"/>
    </source>
</evidence>
<evidence type="ECO:0000259" key="1">
    <source>
        <dbReference type="Pfam" id="PF04536"/>
    </source>
</evidence>
<evidence type="ECO:0000313" key="2">
    <source>
        <dbReference type="EMBL" id="QJR10906.1"/>
    </source>
</evidence>
<dbReference type="Gene3D" id="3.10.310.50">
    <property type="match status" value="1"/>
</dbReference>